<organism evidence="3 5">
    <name type="scientific">Anoxybacteroides rupiense</name>
    <dbReference type="NCBI Taxonomy" id="311460"/>
    <lineage>
        <taxon>Bacteria</taxon>
        <taxon>Bacillati</taxon>
        <taxon>Bacillota</taxon>
        <taxon>Bacilli</taxon>
        <taxon>Bacillales</taxon>
        <taxon>Anoxybacillaceae</taxon>
        <taxon>Anoxybacteroides</taxon>
    </lineage>
</organism>
<gene>
    <name evidence="3" type="ORF">P9850_14120</name>
    <name evidence="2" type="ORF">PNH38_06870</name>
</gene>
<keyword evidence="1" id="KW-0472">Membrane</keyword>
<comment type="caution">
    <text evidence="3">The sequence shown here is derived from an EMBL/GenBank/DDBJ whole genome shotgun (WGS) entry which is preliminary data.</text>
</comment>
<dbReference type="AlphaFoldDB" id="A0ABD5IX60"/>
<reference evidence="2 4" key="1">
    <citation type="submission" date="2023-01" db="EMBL/GenBank/DDBJ databases">
        <title>Genome-based reclassification of Anoxybacillus geothermalis as a later heterotypic synonym of Anoxybacillus rupiensis.</title>
        <authorList>
            <person name="Inan Bektas K."/>
            <person name="Canakci S."/>
            <person name="Belduz A.A."/>
            <person name="Guler H.H."/>
        </authorList>
    </citation>
    <scope>NUCLEOTIDE SEQUENCE [LARGE SCALE GENOMIC DNA]</scope>
    <source>
        <strain evidence="2 4">DSM 17127</strain>
    </source>
</reference>
<dbReference type="RefSeq" id="WP_044746386.1">
    <property type="nucleotide sequence ID" value="NZ_JACIDF010000008.1"/>
</dbReference>
<evidence type="ECO:0000313" key="5">
    <source>
        <dbReference type="Proteomes" id="UP001339962"/>
    </source>
</evidence>
<dbReference type="EMBL" id="JARTLI010000036">
    <property type="protein sequence ID" value="MED5052942.1"/>
    <property type="molecule type" value="Genomic_DNA"/>
</dbReference>
<keyword evidence="1" id="KW-1133">Transmembrane helix</keyword>
<dbReference type="Proteomes" id="UP001339962">
    <property type="component" value="Unassembled WGS sequence"/>
</dbReference>
<sequence length="66" mass="7432">MAKYISIFFLVVGASFILFMLFGSLLDNGGDPAEGAVYIFGTIIVLLLSFIIAQMFYLLHVIRRKR</sequence>
<evidence type="ECO:0000313" key="3">
    <source>
        <dbReference type="EMBL" id="MED5052942.1"/>
    </source>
</evidence>
<keyword evidence="4" id="KW-1185">Reference proteome</keyword>
<evidence type="ECO:0008006" key="6">
    <source>
        <dbReference type="Google" id="ProtNLM"/>
    </source>
</evidence>
<evidence type="ECO:0000256" key="1">
    <source>
        <dbReference type="SAM" id="Phobius"/>
    </source>
</evidence>
<reference evidence="3 5" key="2">
    <citation type="submission" date="2023-03" db="EMBL/GenBank/DDBJ databases">
        <title>Bacillus Genome Sequencing.</title>
        <authorList>
            <person name="Dunlap C."/>
        </authorList>
    </citation>
    <scope>NUCLEOTIDE SEQUENCE [LARGE SCALE GENOMIC DNA]</scope>
    <source>
        <strain evidence="3 5">NRS-38</strain>
    </source>
</reference>
<evidence type="ECO:0000313" key="4">
    <source>
        <dbReference type="Proteomes" id="UP001213979"/>
    </source>
</evidence>
<evidence type="ECO:0000313" key="2">
    <source>
        <dbReference type="EMBL" id="MDE8563610.1"/>
    </source>
</evidence>
<feature type="transmembrane region" description="Helical" evidence="1">
    <location>
        <begin position="7"/>
        <end position="26"/>
    </location>
</feature>
<dbReference type="Proteomes" id="UP001213979">
    <property type="component" value="Unassembled WGS sequence"/>
</dbReference>
<keyword evidence="1" id="KW-0812">Transmembrane</keyword>
<protein>
    <recommendedName>
        <fullName evidence="6">DUF3955 domain-containing protein</fullName>
    </recommendedName>
</protein>
<dbReference type="EMBL" id="JAQOTG010000004">
    <property type="protein sequence ID" value="MDE8563610.1"/>
    <property type="molecule type" value="Genomic_DNA"/>
</dbReference>
<proteinExistence type="predicted"/>
<name>A0ABD5IX60_9BACL</name>
<accession>A0ABD5IX60</accession>
<feature type="transmembrane region" description="Helical" evidence="1">
    <location>
        <begin position="38"/>
        <end position="59"/>
    </location>
</feature>